<sequence>MSIIGGVGNYSGVSLSGFRGKQNEQQDEQALVTREVGKTVRTANAESEREFQARQATEEGLGSCRDKGKLGHSPCNILYLNE</sequence>
<organism evidence="1">
    <name type="scientific">Ectopseudomonas oleovorans</name>
    <name type="common">Pseudomonas oleovorans</name>
    <dbReference type="NCBI Taxonomy" id="301"/>
    <lineage>
        <taxon>Bacteria</taxon>
        <taxon>Pseudomonadati</taxon>
        <taxon>Pseudomonadota</taxon>
        <taxon>Gammaproteobacteria</taxon>
        <taxon>Pseudomonadales</taxon>
        <taxon>Pseudomonadaceae</taxon>
        <taxon>Ectopseudomonas</taxon>
    </lineage>
</organism>
<dbReference type="AlphaFoldDB" id="A0A653BBX5"/>
<name>A0A653BBX5_ECTOL</name>
<evidence type="ECO:0000313" key="1">
    <source>
        <dbReference type="EMBL" id="VDN66172.1"/>
    </source>
</evidence>
<reference evidence="1" key="1">
    <citation type="submission" date="2018-11" db="EMBL/GenBank/DDBJ databases">
        <authorList>
            <consortium name="Genoscope - CEA"/>
            <person name="William W."/>
        </authorList>
    </citation>
    <scope>NUCLEOTIDE SEQUENCE [LARGE SCALE GENOMIC DNA]</scope>
    <source>
        <strain evidence="1">T9AD</strain>
    </source>
</reference>
<gene>
    <name evidence="1" type="ORF">POT9AD_5197</name>
</gene>
<dbReference type="EMBL" id="LR130779">
    <property type="protein sequence ID" value="VDN66172.1"/>
    <property type="molecule type" value="Genomic_DNA"/>
</dbReference>
<proteinExistence type="predicted"/>
<accession>A0A653BBX5</accession>
<protein>
    <submittedName>
        <fullName evidence="1">Uncharacterized protein</fullName>
    </submittedName>
</protein>